<evidence type="ECO:0000313" key="1">
    <source>
        <dbReference type="EMBL" id="KAA0677162.1"/>
    </source>
</evidence>
<comment type="caution">
    <text evidence="1">The sequence shown here is derived from an EMBL/GenBank/DDBJ whole genome shotgun (WGS) entry which is preliminary data.</text>
</comment>
<name>A0A9W7NGN8_9PROT</name>
<sequence length="507" mass="55099">MLESAAGGRYYLPAFQTAVQTAGGRETFRTDLSDDGTLTLYLSAEPPTGLAGTVGTASPYFDGLGFTLLLDASGGGTRIPMAATREGGNLWRLTTVLSGTDLKRAREALFDSTPNVALDITQRLHLAAQQTQAFIDENWSDAAIRQGLLDAFGGIPIDSPGTFFSMVSSGDPEYPQQFTVLDGTYTARIPVPPLPGYRQWQVDWKGRAYNYYQDNQDPARVFYAPEGFELAKGPAGVPTVSLLQFSLPDGDAPVDQARATFRVYGLPVVDFARIENAAQALKGRLGVTPRMVSLQDAHTVRTSFTLYFPNAQATASSPLVQPDAAIDLGAGLRNEISLNFTQFRALWAAIFSTAPENPLFRGWVDVDLLDGRYKERIDFNGRLPKDLEAAFFDDILDTVTDSTYPARFSVRTVPKAFAGPPEILELDVIFPGKAVTLTPSNPRVDVVIERSIRDIVIGKQNPEDYPYRLRVVHEDGSVTCCTGTARSDTPNLWLSVDQVAGCTGACA</sequence>
<dbReference type="Proteomes" id="UP000480854">
    <property type="component" value="Unassembled WGS sequence"/>
</dbReference>
<evidence type="ECO:0000313" key="2">
    <source>
        <dbReference type="Proteomes" id="UP000480854"/>
    </source>
</evidence>
<dbReference type="AlphaFoldDB" id="A0A9W7NGN8"/>
<accession>A0A9W7NGN8</accession>
<organism evidence="1 2">
    <name type="scientific">Roseomonas genomospecies 6</name>
    <dbReference type="NCBI Taxonomy" id="214106"/>
    <lineage>
        <taxon>Bacteria</taxon>
        <taxon>Pseudomonadati</taxon>
        <taxon>Pseudomonadota</taxon>
        <taxon>Alphaproteobacteria</taxon>
        <taxon>Acetobacterales</taxon>
        <taxon>Roseomonadaceae</taxon>
        <taxon>Roseomonas</taxon>
    </lineage>
</organism>
<proteinExistence type="predicted"/>
<gene>
    <name evidence="1" type="ORF">DS843_24535</name>
</gene>
<dbReference type="EMBL" id="QOKW01000026">
    <property type="protein sequence ID" value="KAA0677162.1"/>
    <property type="molecule type" value="Genomic_DNA"/>
</dbReference>
<protein>
    <submittedName>
        <fullName evidence="1">Uncharacterized protein</fullName>
    </submittedName>
</protein>
<reference evidence="1 2" key="1">
    <citation type="submission" date="2018-07" db="EMBL/GenBank/DDBJ databases">
        <title>Genome sequence of Azospirillum sp. ATCC 49961.</title>
        <authorList>
            <person name="Sant'Anna F.H."/>
            <person name="Baldani J.I."/>
            <person name="Zilli J.E."/>
            <person name="Reis V.M."/>
            <person name="Hartmann A."/>
            <person name="Cruz L."/>
            <person name="de Souza E.M."/>
            <person name="de Oliveira Pedrosa F."/>
            <person name="Passaglia L.M.P."/>
        </authorList>
    </citation>
    <scope>NUCLEOTIDE SEQUENCE [LARGE SCALE GENOMIC DNA]</scope>
    <source>
        <strain evidence="1 2">ATCC 49961</strain>
    </source>
</reference>
<keyword evidence="2" id="KW-1185">Reference proteome</keyword>